<name>A0A7H1M8W2_9NEIS</name>
<dbReference type="EMBL" id="CP060414">
    <property type="protein sequence ID" value="QNT58077.1"/>
    <property type="molecule type" value="Genomic_DNA"/>
</dbReference>
<evidence type="ECO:0008006" key="3">
    <source>
        <dbReference type="Google" id="ProtNLM"/>
    </source>
</evidence>
<protein>
    <recommendedName>
        <fullName evidence="3">Lipoprotein</fullName>
    </recommendedName>
</protein>
<proteinExistence type="predicted"/>
<dbReference type="Proteomes" id="UP000516412">
    <property type="component" value="Chromosome"/>
</dbReference>
<evidence type="ECO:0000313" key="1">
    <source>
        <dbReference type="EMBL" id="QNT58077.1"/>
    </source>
</evidence>
<keyword evidence="2" id="KW-1185">Reference proteome</keyword>
<accession>A0A7H1M8W2</accession>
<organism evidence="1 2">
    <name type="scientific">Neisseria musculi</name>
    <dbReference type="NCBI Taxonomy" id="1815583"/>
    <lineage>
        <taxon>Bacteria</taxon>
        <taxon>Pseudomonadati</taxon>
        <taxon>Pseudomonadota</taxon>
        <taxon>Betaproteobacteria</taxon>
        <taxon>Neisseriales</taxon>
        <taxon>Neisseriaceae</taxon>
        <taxon>Neisseria</taxon>
    </lineage>
</organism>
<dbReference type="PROSITE" id="PS51257">
    <property type="entry name" value="PROKAR_LIPOPROTEIN"/>
    <property type="match status" value="1"/>
</dbReference>
<sequence>MMYKKLLLPIVSFMLVLTGCDAKDTCLDQGGRYNEATKQCEK</sequence>
<gene>
    <name evidence="1" type="ORF">H7A79_1944</name>
</gene>
<reference evidence="1" key="1">
    <citation type="submission" date="2024-06" db="EMBL/GenBank/DDBJ databases">
        <title>Complete Genome Sequence of mouse commensal type strain Neisseria musculi.</title>
        <authorList>
            <person name="Thapa E."/>
            <person name="Aluvathingal J."/>
            <person name="Nadendla S."/>
            <person name="Mehta A."/>
            <person name="Tettelin H."/>
            <person name="Weyand N.J."/>
        </authorList>
    </citation>
    <scope>NUCLEOTIDE SEQUENCE</scope>
    <source>
        <strain evidence="1">NW831</strain>
    </source>
</reference>
<evidence type="ECO:0000313" key="2">
    <source>
        <dbReference type="Proteomes" id="UP000516412"/>
    </source>
</evidence>
<dbReference type="KEGG" id="nmus:H7A79_1944"/>
<dbReference type="AlphaFoldDB" id="A0A7H1M8W2"/>